<accession>A0ABV9FEZ8</accession>
<dbReference type="Gene3D" id="3.40.30.10">
    <property type="entry name" value="Glutaredoxin"/>
    <property type="match status" value="1"/>
</dbReference>
<comment type="caution">
    <text evidence="2">The sequence shown here is derived from an EMBL/GenBank/DDBJ whole genome shotgun (WGS) entry which is preliminary data.</text>
</comment>
<dbReference type="InterPro" id="IPR036249">
    <property type="entry name" value="Thioredoxin-like_sf"/>
</dbReference>
<dbReference type="EMBL" id="JBHSEP010000011">
    <property type="protein sequence ID" value="MFC4599773.1"/>
    <property type="molecule type" value="Genomic_DNA"/>
</dbReference>
<evidence type="ECO:0000313" key="2">
    <source>
        <dbReference type="EMBL" id="MFC4599773.1"/>
    </source>
</evidence>
<dbReference type="PANTHER" id="PTHR13887">
    <property type="entry name" value="GLUTATHIONE S-TRANSFERASE KAPPA"/>
    <property type="match status" value="1"/>
</dbReference>
<dbReference type="SUPFAM" id="SSF52833">
    <property type="entry name" value="Thioredoxin-like"/>
    <property type="match status" value="1"/>
</dbReference>
<dbReference type="CDD" id="cd03024">
    <property type="entry name" value="DsbA_FrnE"/>
    <property type="match status" value="1"/>
</dbReference>
<dbReference type="Pfam" id="PF01323">
    <property type="entry name" value="DSBA"/>
    <property type="match status" value="1"/>
</dbReference>
<feature type="domain" description="DSBA-like thioredoxin" evidence="1">
    <location>
        <begin position="3"/>
        <end position="204"/>
    </location>
</feature>
<gene>
    <name evidence="2" type="ORF">ACFO3S_16080</name>
</gene>
<sequence length="211" mass="23468">MKIDVYSDMVCPWCRIGKKNMNDAIETWTEQTGQPIEVSYHAYQLDPSLPAEGLPFGSVMEKKMGGAERLRSMQQRITEAGANVGVTFRFEKVERMPNTVLAHRITALLPQEDEATWIEAVMKAYFEDGRDIARLDVLLDIASELGLDAEEARRLLDNGEGLEDVEKDMATAQAIGISGVPFFIIDNKYALSGAYPSAQFLEAFKKIAQTG</sequence>
<keyword evidence="3" id="KW-1185">Reference proteome</keyword>
<dbReference type="Proteomes" id="UP001596028">
    <property type="component" value="Unassembled WGS sequence"/>
</dbReference>
<protein>
    <submittedName>
        <fullName evidence="2">DsbA family protein</fullName>
    </submittedName>
</protein>
<dbReference type="PANTHER" id="PTHR13887:SF41">
    <property type="entry name" value="THIOREDOXIN SUPERFAMILY PROTEIN"/>
    <property type="match status" value="1"/>
</dbReference>
<organism evidence="2 3">
    <name type="scientific">Cohnella hongkongensis</name>
    <dbReference type="NCBI Taxonomy" id="178337"/>
    <lineage>
        <taxon>Bacteria</taxon>
        <taxon>Bacillati</taxon>
        <taxon>Bacillota</taxon>
        <taxon>Bacilli</taxon>
        <taxon>Bacillales</taxon>
        <taxon>Paenibacillaceae</taxon>
        <taxon>Cohnella</taxon>
    </lineage>
</organism>
<dbReference type="InterPro" id="IPR001853">
    <property type="entry name" value="DSBA-like_thioredoxin_dom"/>
</dbReference>
<name>A0ABV9FEZ8_9BACL</name>
<reference evidence="3" key="1">
    <citation type="journal article" date="2019" name="Int. J. Syst. Evol. Microbiol.">
        <title>The Global Catalogue of Microorganisms (GCM) 10K type strain sequencing project: providing services to taxonomists for standard genome sequencing and annotation.</title>
        <authorList>
            <consortium name="The Broad Institute Genomics Platform"/>
            <consortium name="The Broad Institute Genome Sequencing Center for Infectious Disease"/>
            <person name="Wu L."/>
            <person name="Ma J."/>
        </authorList>
    </citation>
    <scope>NUCLEOTIDE SEQUENCE [LARGE SCALE GENOMIC DNA]</scope>
    <source>
        <strain evidence="3">CCUG 49571</strain>
    </source>
</reference>
<evidence type="ECO:0000259" key="1">
    <source>
        <dbReference type="Pfam" id="PF01323"/>
    </source>
</evidence>
<dbReference type="RefSeq" id="WP_378098200.1">
    <property type="nucleotide sequence ID" value="NZ_JBHSEP010000011.1"/>
</dbReference>
<proteinExistence type="predicted"/>
<evidence type="ECO:0000313" key="3">
    <source>
        <dbReference type="Proteomes" id="UP001596028"/>
    </source>
</evidence>